<dbReference type="Proteomes" id="UP000254797">
    <property type="component" value="Unassembled WGS sequence"/>
</dbReference>
<keyword evidence="1" id="KW-0472">Membrane</keyword>
<reference evidence="2 3" key="1">
    <citation type="submission" date="2018-06" db="EMBL/GenBank/DDBJ databases">
        <authorList>
            <consortium name="Pathogen Informatics"/>
            <person name="Doyle S."/>
        </authorList>
    </citation>
    <scope>NUCLEOTIDE SEQUENCE [LARGE SCALE GENOMIC DNA]</scope>
    <source>
        <strain evidence="2 3">NCTC4670</strain>
    </source>
</reference>
<proteinExistence type="predicted"/>
<feature type="transmembrane region" description="Helical" evidence="1">
    <location>
        <begin position="102"/>
        <end position="129"/>
    </location>
</feature>
<feature type="transmembrane region" description="Helical" evidence="1">
    <location>
        <begin position="76"/>
        <end position="96"/>
    </location>
</feature>
<keyword evidence="1" id="KW-1133">Transmembrane helix</keyword>
<name>A0A380JU98_STRDY</name>
<dbReference type="AlphaFoldDB" id="A0A380JU98"/>
<evidence type="ECO:0000313" key="2">
    <source>
        <dbReference type="EMBL" id="SUN47460.1"/>
    </source>
</evidence>
<feature type="transmembrane region" description="Helical" evidence="1">
    <location>
        <begin position="154"/>
        <end position="173"/>
    </location>
</feature>
<feature type="transmembrane region" description="Helical" evidence="1">
    <location>
        <begin position="179"/>
        <end position="198"/>
    </location>
</feature>
<sequence>MNKLLNPNSRVIAFLETCFDLALLNCLFLTFSLPLLSIGASLTALYRSIIDVMDGQRGQVTQRFYRYFKADAKQSTIFFCLSSLFILFLVMNISLLDKMTGILYLFWSMSLVVMGFYVALVTFCAYYFLARYDNSLTGMVRAVFQLFSYEKGKIIVMLLPYLLVYAFFVSSSVGLFTALYFITFGGVSFLVVWKVLFFKKLLKPYERQSEKRKGGTLAKE</sequence>
<dbReference type="Pfam" id="PF04854">
    <property type="entry name" value="DUF624"/>
    <property type="match status" value="1"/>
</dbReference>
<dbReference type="EMBL" id="UHFG01000004">
    <property type="protein sequence ID" value="SUN47460.1"/>
    <property type="molecule type" value="Genomic_DNA"/>
</dbReference>
<keyword evidence="1" id="KW-0812">Transmembrane</keyword>
<gene>
    <name evidence="2" type="ORF">NCTC4670_00302</name>
</gene>
<feature type="transmembrane region" description="Helical" evidence="1">
    <location>
        <begin position="22"/>
        <end position="46"/>
    </location>
</feature>
<accession>A0A380JU98</accession>
<organism evidence="2 3">
    <name type="scientific">Streptococcus dysgalactiae subsp. dysgalactiae</name>
    <dbReference type="NCBI Taxonomy" id="99822"/>
    <lineage>
        <taxon>Bacteria</taxon>
        <taxon>Bacillati</taxon>
        <taxon>Bacillota</taxon>
        <taxon>Bacilli</taxon>
        <taxon>Lactobacillales</taxon>
        <taxon>Streptococcaceae</taxon>
        <taxon>Streptococcus</taxon>
    </lineage>
</organism>
<dbReference type="RefSeq" id="WP_115245684.1">
    <property type="nucleotide sequence ID" value="NZ_UHFG01000004.1"/>
</dbReference>
<evidence type="ECO:0000256" key="1">
    <source>
        <dbReference type="SAM" id="Phobius"/>
    </source>
</evidence>
<protein>
    <submittedName>
        <fullName evidence="2">Membrane protein</fullName>
    </submittedName>
</protein>
<dbReference type="InterPro" id="IPR006938">
    <property type="entry name" value="DUF624"/>
</dbReference>
<evidence type="ECO:0000313" key="3">
    <source>
        <dbReference type="Proteomes" id="UP000254797"/>
    </source>
</evidence>